<gene>
    <name evidence="2" type="ORF">P5673_007898</name>
</gene>
<dbReference type="Proteomes" id="UP001249851">
    <property type="component" value="Unassembled WGS sequence"/>
</dbReference>
<keyword evidence="3" id="KW-1185">Reference proteome</keyword>
<dbReference type="InterPro" id="IPR005135">
    <property type="entry name" value="Endo/exonuclease/phosphatase"/>
</dbReference>
<name>A0AAD9VB40_ACRCE</name>
<evidence type="ECO:0000313" key="2">
    <source>
        <dbReference type="EMBL" id="KAK2567993.1"/>
    </source>
</evidence>
<reference evidence="2" key="2">
    <citation type="journal article" date="2023" name="Science">
        <title>Genomic signatures of disease resistance in endangered staghorn corals.</title>
        <authorList>
            <person name="Vollmer S.V."/>
            <person name="Selwyn J.D."/>
            <person name="Despard B.A."/>
            <person name="Roesel C.L."/>
        </authorList>
    </citation>
    <scope>NUCLEOTIDE SEQUENCE</scope>
    <source>
        <strain evidence="2">K2</strain>
    </source>
</reference>
<dbReference type="SUPFAM" id="SSF56219">
    <property type="entry name" value="DNase I-like"/>
    <property type="match status" value="1"/>
</dbReference>
<protein>
    <recommendedName>
        <fullName evidence="1">Endonuclease/exonuclease/phosphatase domain-containing protein</fullName>
    </recommendedName>
</protein>
<dbReference type="AlphaFoldDB" id="A0AAD9VB40"/>
<reference evidence="2" key="1">
    <citation type="journal article" date="2023" name="G3 (Bethesda)">
        <title>Whole genome assembly and annotation of the endangered Caribbean coral Acropora cervicornis.</title>
        <authorList>
            <person name="Selwyn J.D."/>
            <person name="Vollmer S.V."/>
        </authorList>
    </citation>
    <scope>NUCLEOTIDE SEQUENCE</scope>
    <source>
        <strain evidence="2">K2</strain>
    </source>
</reference>
<comment type="caution">
    <text evidence="2">The sequence shown here is derived from an EMBL/GenBank/DDBJ whole genome shotgun (WGS) entry which is preliminary data.</text>
</comment>
<dbReference type="GO" id="GO:0003824">
    <property type="term" value="F:catalytic activity"/>
    <property type="evidence" value="ECO:0007669"/>
    <property type="project" value="InterPro"/>
</dbReference>
<accession>A0AAD9VB40</accession>
<dbReference type="PANTHER" id="PTHR33776">
    <property type="entry name" value="ENDO/EXONUCLEASE/PHOSPHATASE DOMAIN-CONTAINING PROTEIN"/>
    <property type="match status" value="1"/>
</dbReference>
<dbReference type="InterPro" id="IPR036691">
    <property type="entry name" value="Endo/exonu/phosph_ase_sf"/>
</dbReference>
<sequence length="182" mass="20871">MRSLKDRTHLLELRELALEWKSSIITVLETWLNTSVTSAEMQINGYKLHRLDRLHKGVGGVCAYIHRDLKSCIIKNLSSISDQNFHQLCLNVHYKKLKSVVICVSYRPDNSPLSSFEELLKPSYIQALTLNKPIIILGDLNCNGLEKSCPKFKALEKFCSEMNFKQRISTPTWFFSSHSNIA</sequence>
<dbReference type="Pfam" id="PF03372">
    <property type="entry name" value="Exo_endo_phos"/>
    <property type="match status" value="1"/>
</dbReference>
<dbReference type="PANTHER" id="PTHR33776:SF3">
    <property type="entry name" value="PHD-TYPE DOMAIN-CONTAINING PROTEIN"/>
    <property type="match status" value="1"/>
</dbReference>
<feature type="domain" description="Endonuclease/exonuclease/phosphatase" evidence="1">
    <location>
        <begin position="4"/>
        <end position="144"/>
    </location>
</feature>
<proteinExistence type="predicted"/>
<dbReference type="Gene3D" id="3.60.10.10">
    <property type="entry name" value="Endonuclease/exonuclease/phosphatase"/>
    <property type="match status" value="1"/>
</dbReference>
<organism evidence="2 3">
    <name type="scientific">Acropora cervicornis</name>
    <name type="common">Staghorn coral</name>
    <dbReference type="NCBI Taxonomy" id="6130"/>
    <lineage>
        <taxon>Eukaryota</taxon>
        <taxon>Metazoa</taxon>
        <taxon>Cnidaria</taxon>
        <taxon>Anthozoa</taxon>
        <taxon>Hexacorallia</taxon>
        <taxon>Scleractinia</taxon>
        <taxon>Astrocoeniina</taxon>
        <taxon>Acroporidae</taxon>
        <taxon>Acropora</taxon>
    </lineage>
</organism>
<dbReference type="EMBL" id="JARQWQ010000013">
    <property type="protein sequence ID" value="KAK2567993.1"/>
    <property type="molecule type" value="Genomic_DNA"/>
</dbReference>
<evidence type="ECO:0000313" key="3">
    <source>
        <dbReference type="Proteomes" id="UP001249851"/>
    </source>
</evidence>
<evidence type="ECO:0000259" key="1">
    <source>
        <dbReference type="Pfam" id="PF03372"/>
    </source>
</evidence>